<dbReference type="PANTHER" id="PTHR24171">
    <property type="entry name" value="ANKYRIN REPEAT DOMAIN-CONTAINING PROTEIN 39-RELATED"/>
    <property type="match status" value="1"/>
</dbReference>
<protein>
    <submittedName>
        <fullName evidence="4">Uncharacterized protein</fullName>
    </submittedName>
</protein>
<dbReference type="SUPFAM" id="SSF48403">
    <property type="entry name" value="Ankyrin repeat"/>
    <property type="match status" value="1"/>
</dbReference>
<name>K8WVE6_9GAMM</name>
<keyword evidence="2 3" id="KW-0040">ANK repeat</keyword>
<comment type="caution">
    <text evidence="4">The sequence shown here is derived from an EMBL/GenBank/DDBJ whole genome shotgun (WGS) entry which is preliminary data.</text>
</comment>
<dbReference type="Gene3D" id="1.25.40.20">
    <property type="entry name" value="Ankyrin repeat-containing domain"/>
    <property type="match status" value="1"/>
</dbReference>
<dbReference type="OrthoDB" id="5913909at2"/>
<dbReference type="eggNOG" id="COG0666">
    <property type="taxonomic scope" value="Bacteria"/>
</dbReference>
<accession>K8WVE6</accession>
<dbReference type="InterPro" id="IPR002110">
    <property type="entry name" value="Ankyrin_rpt"/>
</dbReference>
<dbReference type="SMART" id="SM00248">
    <property type="entry name" value="ANK"/>
    <property type="match status" value="2"/>
</dbReference>
<keyword evidence="5" id="KW-1185">Reference proteome</keyword>
<dbReference type="AlphaFoldDB" id="K8WVE6"/>
<dbReference type="EMBL" id="AKKL01000007">
    <property type="protein sequence ID" value="EKT64568.1"/>
    <property type="molecule type" value="Genomic_DNA"/>
</dbReference>
<dbReference type="Proteomes" id="UP000009336">
    <property type="component" value="Unassembled WGS sequence"/>
</dbReference>
<evidence type="ECO:0000313" key="5">
    <source>
        <dbReference type="Proteomes" id="UP000009336"/>
    </source>
</evidence>
<dbReference type="STRING" id="1141662.OOA_02187"/>
<reference evidence="4 5" key="1">
    <citation type="journal article" date="2012" name="BMC Genomics">
        <title>Comparative genomics of bacteria in the genus Providencia isolated from wild Drosophila melanogaster.</title>
        <authorList>
            <person name="Galac M.R."/>
            <person name="Lazzaro B.P."/>
        </authorList>
    </citation>
    <scope>NUCLEOTIDE SEQUENCE [LARGE SCALE GENOMIC DNA]</scope>
    <source>
        <strain evidence="4 5">DSM 19968</strain>
    </source>
</reference>
<proteinExistence type="predicted"/>
<dbReference type="RefSeq" id="WP_008910484.1">
    <property type="nucleotide sequence ID" value="NZ_KB233222.1"/>
</dbReference>
<evidence type="ECO:0000313" key="4">
    <source>
        <dbReference type="EMBL" id="EKT64568.1"/>
    </source>
</evidence>
<dbReference type="PROSITE" id="PS50297">
    <property type="entry name" value="ANK_REP_REGION"/>
    <property type="match status" value="1"/>
</dbReference>
<dbReference type="Pfam" id="PF26363">
    <property type="entry name" value="Phospholipase-like"/>
    <property type="match status" value="1"/>
</dbReference>
<sequence length="485" mass="55782">MSTINQITYPQFYENEVSLIRETVNFYQRKTLLSPSCSKINAWPRTISAEQFWGRNPQSNDYLLGLIANGVYFKNWKTIYEIERLNHQQLKELGIDSSLLRDKSTGFEANICRYYDLYIISFGGSNELIDIYADLRQGLGYFEPQYFQAINLANILYKAVNGKMICTGHSLGGGLATFASIASQSPCISFTSAGVSANTLKQIGMDYYKAKKMSEDGLVRYYVVRYDWLDWLQSLKPAPPALGNKILLDYHGKNSSWLDWLPHNYVTRNFIAHSMFKILKMMCHFAPWEHYADMIYNDSYEQLEKFNDELLLFNNNELKSWKGCCQKSIQQENITEFSKLVTLSNKPVNISELVSYSVRSINAEFMKLLFDSSYASEIKKHHLGHERTYLHLTAQTGRLAQSRVLLKNNFAVNDIDSFGNTPLHEALNSHALLVAELLLSQGANWRIRNNQGYNCSDILNNHMVNVDSLSYQGKMIQKKLNQMMK</sequence>
<keyword evidence="1" id="KW-0677">Repeat</keyword>
<dbReference type="InterPro" id="IPR036770">
    <property type="entry name" value="Ankyrin_rpt-contain_sf"/>
</dbReference>
<dbReference type="Pfam" id="PF12796">
    <property type="entry name" value="Ank_2"/>
    <property type="match status" value="1"/>
</dbReference>
<dbReference type="HOGENOM" id="CLU_567262_0_0_6"/>
<feature type="repeat" description="ANK" evidence="3">
    <location>
        <begin position="418"/>
        <end position="450"/>
    </location>
</feature>
<dbReference type="SUPFAM" id="SSF53474">
    <property type="entry name" value="alpha/beta-Hydrolases"/>
    <property type="match status" value="1"/>
</dbReference>
<gene>
    <name evidence="4" type="ORF">OOA_02187</name>
</gene>
<evidence type="ECO:0000256" key="2">
    <source>
        <dbReference type="ARBA" id="ARBA00023043"/>
    </source>
</evidence>
<evidence type="ECO:0000256" key="1">
    <source>
        <dbReference type="ARBA" id="ARBA00022737"/>
    </source>
</evidence>
<organism evidence="4 5">
    <name type="scientific">Providencia burhodogranariea DSM 19968</name>
    <dbReference type="NCBI Taxonomy" id="1141662"/>
    <lineage>
        <taxon>Bacteria</taxon>
        <taxon>Pseudomonadati</taxon>
        <taxon>Pseudomonadota</taxon>
        <taxon>Gammaproteobacteria</taxon>
        <taxon>Enterobacterales</taxon>
        <taxon>Morganellaceae</taxon>
        <taxon>Providencia</taxon>
    </lineage>
</organism>
<dbReference type="PROSITE" id="PS50088">
    <property type="entry name" value="ANK_REPEAT"/>
    <property type="match status" value="1"/>
</dbReference>
<dbReference type="InterPro" id="IPR029058">
    <property type="entry name" value="AB_hydrolase_fold"/>
</dbReference>
<evidence type="ECO:0000256" key="3">
    <source>
        <dbReference type="PROSITE-ProRule" id="PRU00023"/>
    </source>
</evidence>
<dbReference type="PATRIC" id="fig|1141662.3.peg.440"/>